<keyword evidence="3" id="KW-0539">Nucleus</keyword>
<dbReference type="GO" id="GO:0006284">
    <property type="term" value="P:base-excision repair"/>
    <property type="evidence" value="ECO:0007669"/>
    <property type="project" value="TreeGrafter"/>
</dbReference>
<proteinExistence type="inferred from homology"/>
<dbReference type="EMBL" id="KV875097">
    <property type="protein sequence ID" value="OIW29560.1"/>
    <property type="molecule type" value="Genomic_DNA"/>
</dbReference>
<dbReference type="OrthoDB" id="188186at2759"/>
<dbReference type="CDD" id="cd04479">
    <property type="entry name" value="RPA3"/>
    <property type="match status" value="1"/>
</dbReference>
<dbReference type="InterPro" id="IPR012340">
    <property type="entry name" value="NA-bd_OB-fold"/>
</dbReference>
<keyword evidence="5" id="KW-1185">Reference proteome</keyword>
<comment type="similarity">
    <text evidence="2">Belongs to the replication factor A protein 3 family.</text>
</comment>
<sequence>MEATSTPRISGHYLDSYVGRNVMIVGKVVQLRGDTAIIDADGNVTAHLNRDAHLSVGNGAQLIGKVNPDLSIKVLSSMDIKQPVPVDFDLCRTVVELSQLPSVKNLFVNDAGSGGGGVYN</sequence>
<dbReference type="Proteomes" id="UP000182658">
    <property type="component" value="Unassembled WGS sequence"/>
</dbReference>
<comment type="subcellular location">
    <subcellularLocation>
        <location evidence="1">Nucleus</location>
    </subcellularLocation>
</comment>
<dbReference type="AlphaFoldDB" id="A0A1J7JIG4"/>
<reference evidence="4 5" key="1">
    <citation type="submission" date="2016-10" db="EMBL/GenBank/DDBJ databases">
        <title>Draft genome sequence of Coniochaeta ligniaria NRRL30616, a lignocellulolytic fungus for bioabatement of inhibitors in plant biomass hydrolysates.</title>
        <authorList>
            <consortium name="DOE Joint Genome Institute"/>
            <person name="Jimenez D.J."/>
            <person name="Hector R.E."/>
            <person name="Riley R."/>
            <person name="Sun H."/>
            <person name="Grigoriev I.V."/>
            <person name="Van Elsas J.D."/>
            <person name="Nichols N.N."/>
        </authorList>
    </citation>
    <scope>NUCLEOTIDE SEQUENCE [LARGE SCALE GENOMIC DNA]</scope>
    <source>
        <strain evidence="4 5">NRRL 30616</strain>
    </source>
</reference>
<dbReference type="STRING" id="1408157.A0A1J7JIG4"/>
<dbReference type="PANTHER" id="PTHR15114:SF1">
    <property type="entry name" value="REPLICATION PROTEIN A 14 KDA SUBUNIT"/>
    <property type="match status" value="1"/>
</dbReference>
<dbReference type="GO" id="GO:0006289">
    <property type="term" value="P:nucleotide-excision repair"/>
    <property type="evidence" value="ECO:0007669"/>
    <property type="project" value="TreeGrafter"/>
</dbReference>
<evidence type="ECO:0000256" key="3">
    <source>
        <dbReference type="ARBA" id="ARBA00023242"/>
    </source>
</evidence>
<evidence type="ECO:0000256" key="2">
    <source>
        <dbReference type="ARBA" id="ARBA00009761"/>
    </source>
</evidence>
<dbReference type="InterPro" id="IPR013970">
    <property type="entry name" value="Rfa2"/>
</dbReference>
<dbReference type="GO" id="GO:0003684">
    <property type="term" value="F:damaged DNA binding"/>
    <property type="evidence" value="ECO:0007669"/>
    <property type="project" value="TreeGrafter"/>
</dbReference>
<gene>
    <name evidence="4" type="ORF">CONLIGDRAFT_654106</name>
</gene>
<dbReference type="GO" id="GO:0035861">
    <property type="term" value="C:site of double-strand break"/>
    <property type="evidence" value="ECO:0007669"/>
    <property type="project" value="TreeGrafter"/>
</dbReference>
<evidence type="ECO:0000256" key="1">
    <source>
        <dbReference type="ARBA" id="ARBA00004123"/>
    </source>
</evidence>
<protein>
    <submittedName>
        <fullName evidence="4">Replication factor A protein 3</fullName>
    </submittedName>
</protein>
<dbReference type="GO" id="GO:0003697">
    <property type="term" value="F:single-stranded DNA binding"/>
    <property type="evidence" value="ECO:0007669"/>
    <property type="project" value="TreeGrafter"/>
</dbReference>
<evidence type="ECO:0000313" key="5">
    <source>
        <dbReference type="Proteomes" id="UP000182658"/>
    </source>
</evidence>
<dbReference type="GO" id="GO:0000724">
    <property type="term" value="P:double-strand break repair via homologous recombination"/>
    <property type="evidence" value="ECO:0007669"/>
    <property type="project" value="TreeGrafter"/>
</dbReference>
<dbReference type="Pfam" id="PF08661">
    <property type="entry name" value="Rep_fac-A_3"/>
    <property type="match status" value="1"/>
</dbReference>
<name>A0A1J7JIG4_9PEZI</name>
<organism evidence="4 5">
    <name type="scientific">Coniochaeta ligniaria NRRL 30616</name>
    <dbReference type="NCBI Taxonomy" id="1408157"/>
    <lineage>
        <taxon>Eukaryota</taxon>
        <taxon>Fungi</taxon>
        <taxon>Dikarya</taxon>
        <taxon>Ascomycota</taxon>
        <taxon>Pezizomycotina</taxon>
        <taxon>Sordariomycetes</taxon>
        <taxon>Sordariomycetidae</taxon>
        <taxon>Coniochaetales</taxon>
        <taxon>Coniochaetaceae</taxon>
        <taxon>Coniochaeta</taxon>
    </lineage>
</organism>
<dbReference type="GO" id="GO:0006260">
    <property type="term" value="P:DNA replication"/>
    <property type="evidence" value="ECO:0007669"/>
    <property type="project" value="InterPro"/>
</dbReference>
<dbReference type="PANTHER" id="PTHR15114">
    <property type="entry name" value="REPLICATION PROTEIN A3"/>
    <property type="match status" value="1"/>
</dbReference>
<dbReference type="SUPFAM" id="SSF50249">
    <property type="entry name" value="Nucleic acid-binding proteins"/>
    <property type="match status" value="1"/>
</dbReference>
<dbReference type="GO" id="GO:0005662">
    <property type="term" value="C:DNA replication factor A complex"/>
    <property type="evidence" value="ECO:0007669"/>
    <property type="project" value="TreeGrafter"/>
</dbReference>
<dbReference type="Gene3D" id="2.40.50.140">
    <property type="entry name" value="Nucleic acid-binding proteins"/>
    <property type="match status" value="1"/>
</dbReference>
<dbReference type="GO" id="GO:0006298">
    <property type="term" value="P:mismatch repair"/>
    <property type="evidence" value="ECO:0007669"/>
    <property type="project" value="TreeGrafter"/>
</dbReference>
<accession>A0A1J7JIG4</accession>
<dbReference type="InParanoid" id="A0A1J7JIG4"/>
<evidence type="ECO:0000313" key="4">
    <source>
        <dbReference type="EMBL" id="OIW29560.1"/>
    </source>
</evidence>